<gene>
    <name evidence="1" type="ORF">Patl1_32458</name>
</gene>
<sequence length="191" mass="21912">MREDIDRYEGGLELFSRGYEKLGFMHSFVAWAIVNRYVLLFLECALTKLKPLCSNQKFLWSLFVPIRCYLLKNICLLFQSAALIGDCNNWNPNADIMTGIYFRMLTGKDAPDVYSGIKFSFVAMLKTCGDALYVSPFISATPYIVNVQSEKYEFQHPQPKRPKLLRIYEARVGMSGTACFSFILLTITQCF</sequence>
<dbReference type="EMBL" id="CM047905">
    <property type="protein sequence ID" value="KAJ0089356.1"/>
    <property type="molecule type" value="Genomic_DNA"/>
</dbReference>
<comment type="caution">
    <text evidence="1">The sequence shown here is derived from an EMBL/GenBank/DDBJ whole genome shotgun (WGS) entry which is preliminary data.</text>
</comment>
<keyword evidence="2" id="KW-1185">Reference proteome</keyword>
<evidence type="ECO:0000313" key="1">
    <source>
        <dbReference type="EMBL" id="KAJ0089356.1"/>
    </source>
</evidence>
<name>A0ACC1ARR4_9ROSI</name>
<evidence type="ECO:0000313" key="2">
    <source>
        <dbReference type="Proteomes" id="UP001164250"/>
    </source>
</evidence>
<reference evidence="2" key="1">
    <citation type="journal article" date="2023" name="G3 (Bethesda)">
        <title>Genome assembly and association tests identify interacting loci associated with vigor, precocity, and sex in interspecific pistachio rootstocks.</title>
        <authorList>
            <person name="Palmer W."/>
            <person name="Jacygrad E."/>
            <person name="Sagayaradj S."/>
            <person name="Cavanaugh K."/>
            <person name="Han R."/>
            <person name="Bertier L."/>
            <person name="Beede B."/>
            <person name="Kafkas S."/>
            <person name="Golino D."/>
            <person name="Preece J."/>
            <person name="Michelmore R."/>
        </authorList>
    </citation>
    <scope>NUCLEOTIDE SEQUENCE [LARGE SCALE GENOMIC DNA]</scope>
</reference>
<organism evidence="1 2">
    <name type="scientific">Pistacia atlantica</name>
    <dbReference type="NCBI Taxonomy" id="434234"/>
    <lineage>
        <taxon>Eukaryota</taxon>
        <taxon>Viridiplantae</taxon>
        <taxon>Streptophyta</taxon>
        <taxon>Embryophyta</taxon>
        <taxon>Tracheophyta</taxon>
        <taxon>Spermatophyta</taxon>
        <taxon>Magnoliopsida</taxon>
        <taxon>eudicotyledons</taxon>
        <taxon>Gunneridae</taxon>
        <taxon>Pentapetalae</taxon>
        <taxon>rosids</taxon>
        <taxon>malvids</taxon>
        <taxon>Sapindales</taxon>
        <taxon>Anacardiaceae</taxon>
        <taxon>Pistacia</taxon>
    </lineage>
</organism>
<protein>
    <submittedName>
        <fullName evidence="1">Uncharacterized protein</fullName>
    </submittedName>
</protein>
<dbReference type="Proteomes" id="UP001164250">
    <property type="component" value="Chromosome 9"/>
</dbReference>
<proteinExistence type="predicted"/>
<accession>A0ACC1ARR4</accession>